<dbReference type="InterPro" id="IPR023828">
    <property type="entry name" value="Peptidase_S8_Ser-AS"/>
</dbReference>
<dbReference type="Pfam" id="PF00082">
    <property type="entry name" value="Peptidase_S8"/>
    <property type="match status" value="1"/>
</dbReference>
<dbReference type="InterPro" id="IPR005546">
    <property type="entry name" value="Autotransporte_beta"/>
</dbReference>
<proteinExistence type="inferred from homology"/>
<protein>
    <recommendedName>
        <fullName evidence="8">Autotransporter domain-containing protein</fullName>
    </recommendedName>
</protein>
<dbReference type="InterPro" id="IPR013425">
    <property type="entry name" value="Autotrns_rpt"/>
</dbReference>
<dbReference type="CDD" id="cd04848">
    <property type="entry name" value="Peptidases_S8_Autotransporter_serine_protease_like"/>
    <property type="match status" value="1"/>
</dbReference>
<dbReference type="SUPFAM" id="SSF52743">
    <property type="entry name" value="Subtilisin-like"/>
    <property type="match status" value="1"/>
</dbReference>
<dbReference type="NCBIfam" id="TIGR02601">
    <property type="entry name" value="autotrns_rpt"/>
    <property type="match status" value="1"/>
</dbReference>
<dbReference type="STRING" id="445710.ATSB10_15410"/>
<evidence type="ECO:0000256" key="5">
    <source>
        <dbReference type="ARBA" id="ARBA00022825"/>
    </source>
</evidence>
<dbReference type="Gene3D" id="2.40.128.130">
    <property type="entry name" value="Autotransporter beta-domain"/>
    <property type="match status" value="1"/>
</dbReference>
<dbReference type="InterPro" id="IPR036709">
    <property type="entry name" value="Autotransporte_beta_dom_sf"/>
</dbReference>
<dbReference type="PROSITE" id="PS51892">
    <property type="entry name" value="SUBTILASE"/>
    <property type="match status" value="1"/>
</dbReference>
<dbReference type="PROSITE" id="PS51208">
    <property type="entry name" value="AUTOTRANSPORTER"/>
    <property type="match status" value="1"/>
</dbReference>
<evidence type="ECO:0000256" key="6">
    <source>
        <dbReference type="PROSITE-ProRule" id="PRU01240"/>
    </source>
</evidence>
<dbReference type="InterPro" id="IPR050131">
    <property type="entry name" value="Peptidase_S8_subtilisin-like"/>
</dbReference>
<dbReference type="PROSITE" id="PS00138">
    <property type="entry name" value="SUBTILASE_SER"/>
    <property type="match status" value="1"/>
</dbReference>
<comment type="similarity">
    <text evidence="1 6">Belongs to the peptidase S8 family.</text>
</comment>
<dbReference type="PANTHER" id="PTHR43806:SF11">
    <property type="entry name" value="CEREVISIN-RELATED"/>
    <property type="match status" value="1"/>
</dbReference>
<dbReference type="SUPFAM" id="SSF103515">
    <property type="entry name" value="Autotransporter"/>
    <property type="match status" value="1"/>
</dbReference>
<evidence type="ECO:0000256" key="2">
    <source>
        <dbReference type="ARBA" id="ARBA00022670"/>
    </source>
</evidence>
<dbReference type="PATRIC" id="fig|445710.3.peg.1538"/>
<evidence type="ECO:0000313" key="10">
    <source>
        <dbReference type="Proteomes" id="UP000077255"/>
    </source>
</evidence>
<evidence type="ECO:0000256" key="3">
    <source>
        <dbReference type="ARBA" id="ARBA00022729"/>
    </source>
</evidence>
<dbReference type="Proteomes" id="UP000077255">
    <property type="component" value="Chromosome"/>
</dbReference>
<feature type="domain" description="Autotransporter" evidence="8">
    <location>
        <begin position="664"/>
        <end position="942"/>
    </location>
</feature>
<keyword evidence="10" id="KW-1185">Reference proteome</keyword>
<dbReference type="PRINTS" id="PR00723">
    <property type="entry name" value="SUBTILISIN"/>
</dbReference>
<dbReference type="SMART" id="SM00869">
    <property type="entry name" value="Autotransporter"/>
    <property type="match status" value="1"/>
</dbReference>
<name>A0A161J2F1_9GAMM</name>
<dbReference type="Gene3D" id="3.40.50.200">
    <property type="entry name" value="Peptidase S8/S53 domain"/>
    <property type="match status" value="1"/>
</dbReference>
<evidence type="ECO:0000256" key="1">
    <source>
        <dbReference type="ARBA" id="ARBA00011073"/>
    </source>
</evidence>
<feature type="active site" description="Charge relay system" evidence="6">
    <location>
        <position position="125"/>
    </location>
</feature>
<feature type="active site" description="Charge relay system" evidence="6">
    <location>
        <position position="89"/>
    </location>
</feature>
<feature type="active site" description="Charge relay system" evidence="6">
    <location>
        <position position="318"/>
    </location>
</feature>
<evidence type="ECO:0000256" key="7">
    <source>
        <dbReference type="SAM" id="MobiDB-lite"/>
    </source>
</evidence>
<feature type="region of interest" description="Disordered" evidence="7">
    <location>
        <begin position="39"/>
        <end position="59"/>
    </location>
</feature>
<reference evidence="9 10" key="1">
    <citation type="submission" date="2016-02" db="EMBL/GenBank/DDBJ databases">
        <title>Complete genome sequencing and analysis of ATSB10, Dyella thiooxydans isolated from rhizosphere soil of sunflower (Helianthus annuus L.).</title>
        <authorList>
            <person name="Lee Y."/>
            <person name="Hwangbo K."/>
            <person name="Chung H."/>
            <person name="Yoo J."/>
            <person name="Kim K.Y."/>
            <person name="Sa T.M."/>
            <person name="Um Y."/>
            <person name="Madhaiyan M."/>
        </authorList>
    </citation>
    <scope>NUCLEOTIDE SEQUENCE [LARGE SCALE GENOMIC DNA]</scope>
    <source>
        <strain evidence="9 10">ATSB10</strain>
    </source>
</reference>
<gene>
    <name evidence="9" type="ORF">ATSB10_15410</name>
</gene>
<dbReference type="InterPro" id="IPR000209">
    <property type="entry name" value="Peptidase_S8/S53_dom"/>
</dbReference>
<sequence length="942" mass="96721">MINPFWGKAMSEQGRTLVQRRMSVVIAAILGLSGCGGGGGNVKTTPAPPPSPPPASTQPPIDAHLALTDTYAAHTAGFTGAGVTIGVVDTGINANHPALTGRVKALLVYVDPATNNTAVDDVVGHGTWVSQIAAGKSFGQWPGGIAPDATLVSARIINDKAPVDDGSGKGNMVQPSDADFFGQTLLPDLINQGVQVMNNSWGGLYFDPSNATAVGTAFGNAFRSFVIDHNGLVVFATGNDSLAQPSDTAAIPYYAPDLERGWLAVAALDSLHPTQLASYSNQCGKAMNYCLVAPGDVIVTGATDTAGNPTYYVVEGTSFATPAVSGAAADVWQAFPYFTNDLVRQTLLGTAKDLGAPGVDPVFGYGLLDVGKAVQGPAQFNWGDVTVSFTGSSTWGNAISGAGGLIKQGGGTLTLSQPSTYTGLTQVQGGTLMANSLAGSATIAAQASLGASHVGGSIDNTGTLDIGNAGGTTVGGNYTQEVGGRLALSLGSVLTVSGTATLNGGDVYVYDKNSNYTVSAHTDVLTASGGLTGTFSGVTTPSSVLLTATLGYDGNSAWLNVSQVSVTKVAGASYTPASYGAAQRVQGAFEYLNSQLAGTSTTAMPTNSALLAGAASLQQVSSTAALEQSLQSLSGQLHAASAAMTFEAIDAGTRALSDHVDQLLDGRQASLWSQGLGYQGNLSRAGYGNVGIDLNGWMTGADQRVGTHGFAGYAISQASGLGRLAETADQGRSHSTEAMFYGGVVDGSWYTMGRVGLGQYRESMRRGVQLGGFATGVASMSHGRYGVAYGESGYRFGLGGLQVTPYANLQYAQIRRDGFSEVGGSGFGLKSPSGLTARWQAGVGLRAMRSWTLAGGTRLSWQSHMLWQRAFGLRGDVLQASFTGVNQWAPVGGIGLSRYGGMVGSELDWNFSPSSSFGIGVDQYVGQHDHAKMATLNYRLSF</sequence>
<dbReference type="Pfam" id="PF03797">
    <property type="entry name" value="Autotransporter"/>
    <property type="match status" value="1"/>
</dbReference>
<accession>A0A161J2F1</accession>
<dbReference type="GO" id="GO:0006508">
    <property type="term" value="P:proteolysis"/>
    <property type="evidence" value="ECO:0007669"/>
    <property type="project" value="UniProtKB-KW"/>
</dbReference>
<keyword evidence="4 6" id="KW-0378">Hydrolase</keyword>
<dbReference type="InterPro" id="IPR023827">
    <property type="entry name" value="Peptidase_S8_Asp-AS"/>
</dbReference>
<dbReference type="InterPro" id="IPR034061">
    <property type="entry name" value="Peptidases_S8_Autotransporter"/>
</dbReference>
<evidence type="ECO:0000313" key="9">
    <source>
        <dbReference type="EMBL" id="AND68995.1"/>
    </source>
</evidence>
<dbReference type="AlphaFoldDB" id="A0A161J2F1"/>
<dbReference type="GO" id="GO:0004252">
    <property type="term" value="F:serine-type endopeptidase activity"/>
    <property type="evidence" value="ECO:0007669"/>
    <property type="project" value="UniProtKB-UniRule"/>
</dbReference>
<feature type="compositionally biased region" description="Pro residues" evidence="7">
    <location>
        <begin position="46"/>
        <end position="57"/>
    </location>
</feature>
<dbReference type="EMBL" id="CP014841">
    <property type="protein sequence ID" value="AND68995.1"/>
    <property type="molecule type" value="Genomic_DNA"/>
</dbReference>
<dbReference type="Pfam" id="PF12951">
    <property type="entry name" value="PATR"/>
    <property type="match status" value="1"/>
</dbReference>
<evidence type="ECO:0000256" key="4">
    <source>
        <dbReference type="ARBA" id="ARBA00022801"/>
    </source>
</evidence>
<organism evidence="9 10">
    <name type="scientific">Dyella thiooxydans</name>
    <dbReference type="NCBI Taxonomy" id="445710"/>
    <lineage>
        <taxon>Bacteria</taxon>
        <taxon>Pseudomonadati</taxon>
        <taxon>Pseudomonadota</taxon>
        <taxon>Gammaproteobacteria</taxon>
        <taxon>Lysobacterales</taxon>
        <taxon>Rhodanobacteraceae</taxon>
        <taxon>Dyella</taxon>
    </lineage>
</organism>
<dbReference type="PROSITE" id="PS00136">
    <property type="entry name" value="SUBTILASE_ASP"/>
    <property type="match status" value="1"/>
</dbReference>
<keyword evidence="2 6" id="KW-0645">Protease</keyword>
<keyword evidence="3" id="KW-0732">Signal</keyword>
<keyword evidence="5 6" id="KW-0720">Serine protease</keyword>
<evidence type="ECO:0000259" key="8">
    <source>
        <dbReference type="PROSITE" id="PS51208"/>
    </source>
</evidence>
<dbReference type="PANTHER" id="PTHR43806">
    <property type="entry name" value="PEPTIDASE S8"/>
    <property type="match status" value="1"/>
</dbReference>
<dbReference type="InterPro" id="IPR036852">
    <property type="entry name" value="Peptidase_S8/S53_dom_sf"/>
</dbReference>
<dbReference type="KEGG" id="dtx:ATSB10_15410"/>
<dbReference type="InterPro" id="IPR015500">
    <property type="entry name" value="Peptidase_S8_subtilisin-rel"/>
</dbReference>